<accession>A0A835TMG7</accession>
<gene>
    <name evidence="1" type="ORF">SADUNF_Sadunf01G0187400</name>
</gene>
<reference evidence="1 2" key="1">
    <citation type="submission" date="2020-10" db="EMBL/GenBank/DDBJ databases">
        <title>Plant Genome Project.</title>
        <authorList>
            <person name="Zhang R.-G."/>
        </authorList>
    </citation>
    <scope>NUCLEOTIDE SEQUENCE [LARGE SCALE GENOMIC DNA]</scope>
    <source>
        <strain evidence="1">FAFU-HL-1</strain>
        <tissue evidence="1">Leaf</tissue>
    </source>
</reference>
<name>A0A835TMG7_9ROSI</name>
<dbReference type="EMBL" id="JADGMS010000001">
    <property type="protein sequence ID" value="KAF9690359.1"/>
    <property type="molecule type" value="Genomic_DNA"/>
</dbReference>
<organism evidence="1 2">
    <name type="scientific">Salix dunnii</name>
    <dbReference type="NCBI Taxonomy" id="1413687"/>
    <lineage>
        <taxon>Eukaryota</taxon>
        <taxon>Viridiplantae</taxon>
        <taxon>Streptophyta</taxon>
        <taxon>Embryophyta</taxon>
        <taxon>Tracheophyta</taxon>
        <taxon>Spermatophyta</taxon>
        <taxon>Magnoliopsida</taxon>
        <taxon>eudicotyledons</taxon>
        <taxon>Gunneridae</taxon>
        <taxon>Pentapetalae</taxon>
        <taxon>rosids</taxon>
        <taxon>fabids</taxon>
        <taxon>Malpighiales</taxon>
        <taxon>Salicaceae</taxon>
        <taxon>Saliceae</taxon>
        <taxon>Salix</taxon>
    </lineage>
</organism>
<dbReference type="Proteomes" id="UP000657918">
    <property type="component" value="Unassembled WGS sequence"/>
</dbReference>
<keyword evidence="2" id="KW-1185">Reference proteome</keyword>
<comment type="caution">
    <text evidence="1">The sequence shown here is derived from an EMBL/GenBank/DDBJ whole genome shotgun (WGS) entry which is preliminary data.</text>
</comment>
<sequence length="106" mass="12246">MENAMQVVIGCLGEKMRREVADKYLILYSALEKIVSVSDTQIMIQCQECNLDRNKAECRTLQLYLSSISDEFYQSNRKGERALVISLETPAWEEIKDENSFSATKW</sequence>
<evidence type="ECO:0000313" key="1">
    <source>
        <dbReference type="EMBL" id="KAF9690359.1"/>
    </source>
</evidence>
<evidence type="ECO:0000313" key="2">
    <source>
        <dbReference type="Proteomes" id="UP000657918"/>
    </source>
</evidence>
<dbReference type="AlphaFoldDB" id="A0A835TMG7"/>
<protein>
    <submittedName>
        <fullName evidence="1">Uncharacterized protein</fullName>
    </submittedName>
</protein>
<proteinExistence type="predicted"/>